<organism evidence="2 3">
    <name type="scientific">Caballeronia udeis</name>
    <dbReference type="NCBI Taxonomy" id="1232866"/>
    <lineage>
        <taxon>Bacteria</taxon>
        <taxon>Pseudomonadati</taxon>
        <taxon>Pseudomonadota</taxon>
        <taxon>Betaproteobacteria</taxon>
        <taxon>Burkholderiales</taxon>
        <taxon>Burkholderiaceae</taxon>
        <taxon>Caballeronia</taxon>
    </lineage>
</organism>
<feature type="transmembrane region" description="Helical" evidence="1">
    <location>
        <begin position="7"/>
        <end position="26"/>
    </location>
</feature>
<keyword evidence="3" id="KW-1185">Reference proteome</keyword>
<evidence type="ECO:0000256" key="1">
    <source>
        <dbReference type="SAM" id="Phobius"/>
    </source>
</evidence>
<dbReference type="Proteomes" id="UP001620514">
    <property type="component" value="Unassembled WGS sequence"/>
</dbReference>
<dbReference type="RefSeq" id="WP_404604254.1">
    <property type="nucleotide sequence ID" value="NZ_JBIYDN010000001.1"/>
</dbReference>
<accession>A0ABW8MCV2</accession>
<comment type="caution">
    <text evidence="2">The sequence shown here is derived from an EMBL/GenBank/DDBJ whole genome shotgun (WGS) entry which is preliminary data.</text>
</comment>
<keyword evidence="1" id="KW-1133">Transmembrane helix</keyword>
<keyword evidence="1" id="KW-0812">Transmembrane</keyword>
<evidence type="ECO:0000313" key="3">
    <source>
        <dbReference type="Proteomes" id="UP001620514"/>
    </source>
</evidence>
<gene>
    <name evidence="2" type="ORF">ABH943_000560</name>
</gene>
<reference evidence="2 3" key="2">
    <citation type="submission" date="2024-11" db="EMBL/GenBank/DDBJ databases">
        <title>Using genomics to understand microbial adaptation to soil warming.</title>
        <authorList>
            <person name="Deangelis K.M. PhD."/>
        </authorList>
    </citation>
    <scope>NUCLEOTIDE SEQUENCE [LARGE SCALE GENOMIC DNA]</scope>
    <source>
        <strain evidence="2 3">GAS97</strain>
    </source>
</reference>
<feature type="transmembrane region" description="Helical" evidence="1">
    <location>
        <begin position="32"/>
        <end position="51"/>
    </location>
</feature>
<sequence length="70" mass="7150">MLIKLLSVKAVAIGVVLSVIALAFFWPLNGLGASVALMAFVIGAGGSELIFRLLKPRAPTASNTPAAGEK</sequence>
<evidence type="ECO:0000313" key="2">
    <source>
        <dbReference type="EMBL" id="MFK4440560.1"/>
    </source>
</evidence>
<name>A0ABW8MCV2_9BURK</name>
<protein>
    <submittedName>
        <fullName evidence="2">Uncharacterized protein</fullName>
    </submittedName>
</protein>
<keyword evidence="1" id="KW-0472">Membrane</keyword>
<proteinExistence type="predicted"/>
<dbReference type="EMBL" id="JBIYDN010000001">
    <property type="protein sequence ID" value="MFK4440560.1"/>
    <property type="molecule type" value="Genomic_DNA"/>
</dbReference>
<reference evidence="2 3" key="1">
    <citation type="submission" date="2024-10" db="EMBL/GenBank/DDBJ databases">
        <authorList>
            <person name="Deangelis K."/>
            <person name="Huntemann M."/>
            <person name="Clum A."/>
            <person name="Wang J."/>
            <person name="Palaniappan K."/>
            <person name="Ritter S."/>
            <person name="Chen I.-M."/>
            <person name="Stamatis D."/>
            <person name="Reddy T."/>
            <person name="O'Malley R."/>
            <person name="Daum C."/>
            <person name="Ng V."/>
            <person name="Ivanova N."/>
            <person name="Kyrpides N."/>
            <person name="Woyke T."/>
        </authorList>
    </citation>
    <scope>NUCLEOTIDE SEQUENCE [LARGE SCALE GENOMIC DNA]</scope>
    <source>
        <strain evidence="2 3">GAS97</strain>
    </source>
</reference>